<protein>
    <submittedName>
        <fullName evidence="2">Uncharacterized protein</fullName>
    </submittedName>
</protein>
<keyword evidence="3" id="KW-1185">Reference proteome</keyword>
<proteinExistence type="predicted"/>
<accession>A0AAV4YE96</accession>
<dbReference type="EMBL" id="BPLR01019307">
    <property type="protein sequence ID" value="GIZ05385.1"/>
    <property type="molecule type" value="Genomic_DNA"/>
</dbReference>
<feature type="region of interest" description="Disordered" evidence="1">
    <location>
        <begin position="143"/>
        <end position="166"/>
    </location>
</feature>
<evidence type="ECO:0000313" key="2">
    <source>
        <dbReference type="EMBL" id="GIZ05385.1"/>
    </source>
</evidence>
<name>A0AAV4YE96_CAEEX</name>
<gene>
    <name evidence="2" type="ORF">CEXT_92871</name>
</gene>
<evidence type="ECO:0000313" key="3">
    <source>
        <dbReference type="Proteomes" id="UP001054945"/>
    </source>
</evidence>
<sequence>MLWSIISFLTRLWNDYIKQILFERIYYSEIKWKDNQSIPQVVNRCLDSYQSSEEPNLVPFYIDANDEHFQNYGFDYISDSLLNSDETSLFSTKESSEMGTFNKKILGTRTDLRHRVTTAAEMKNHPLTKSSNGLISEGVCKETDENETMSQKHSPNVEYRKSKIKN</sequence>
<reference evidence="2 3" key="1">
    <citation type="submission" date="2021-06" db="EMBL/GenBank/DDBJ databases">
        <title>Caerostris extrusa draft genome.</title>
        <authorList>
            <person name="Kono N."/>
            <person name="Arakawa K."/>
        </authorList>
    </citation>
    <scope>NUCLEOTIDE SEQUENCE [LARGE SCALE GENOMIC DNA]</scope>
</reference>
<evidence type="ECO:0000256" key="1">
    <source>
        <dbReference type="SAM" id="MobiDB-lite"/>
    </source>
</evidence>
<dbReference type="Proteomes" id="UP001054945">
    <property type="component" value="Unassembled WGS sequence"/>
</dbReference>
<organism evidence="2 3">
    <name type="scientific">Caerostris extrusa</name>
    <name type="common">Bark spider</name>
    <name type="synonym">Caerostris bankana</name>
    <dbReference type="NCBI Taxonomy" id="172846"/>
    <lineage>
        <taxon>Eukaryota</taxon>
        <taxon>Metazoa</taxon>
        <taxon>Ecdysozoa</taxon>
        <taxon>Arthropoda</taxon>
        <taxon>Chelicerata</taxon>
        <taxon>Arachnida</taxon>
        <taxon>Araneae</taxon>
        <taxon>Araneomorphae</taxon>
        <taxon>Entelegynae</taxon>
        <taxon>Araneoidea</taxon>
        <taxon>Araneidae</taxon>
        <taxon>Caerostris</taxon>
    </lineage>
</organism>
<comment type="caution">
    <text evidence="2">The sequence shown here is derived from an EMBL/GenBank/DDBJ whole genome shotgun (WGS) entry which is preliminary data.</text>
</comment>
<dbReference type="AlphaFoldDB" id="A0AAV4YE96"/>